<dbReference type="AlphaFoldDB" id="A0A511R0Q5"/>
<name>A0A511R0Q5_9DEIN</name>
<dbReference type="EMBL" id="BJXL01000035">
    <property type="protein sequence ID" value="GEM83205.1"/>
    <property type="molecule type" value="Genomic_DNA"/>
</dbReference>
<comment type="caution">
    <text evidence="1">The sequence shown here is derived from an EMBL/GenBank/DDBJ whole genome shotgun (WGS) entry which is preliminary data.</text>
</comment>
<evidence type="ECO:0000313" key="1">
    <source>
        <dbReference type="EMBL" id="GEM83205.1"/>
    </source>
</evidence>
<accession>A0A511R0Q5</accession>
<evidence type="ECO:0000313" key="2">
    <source>
        <dbReference type="Proteomes" id="UP000321197"/>
    </source>
</evidence>
<gene>
    <name evidence="1" type="ORF">MHY01S_13710</name>
</gene>
<dbReference type="Proteomes" id="UP000321197">
    <property type="component" value="Unassembled WGS sequence"/>
</dbReference>
<organism evidence="1 2">
    <name type="scientific">Meiothermus hypogaeus NBRC 106114</name>
    <dbReference type="NCBI Taxonomy" id="1227553"/>
    <lineage>
        <taxon>Bacteria</taxon>
        <taxon>Thermotogati</taxon>
        <taxon>Deinococcota</taxon>
        <taxon>Deinococci</taxon>
        <taxon>Thermales</taxon>
        <taxon>Thermaceae</taxon>
        <taxon>Meiothermus</taxon>
    </lineage>
</organism>
<proteinExistence type="predicted"/>
<sequence length="89" mass="9783">MQDWGKLDQSARSTFHFEDRLEDGFLCARIGNTQLESFAGAQRNGFRVVIVAYPQDGGDFFKTELEGQGGLGAALEAVHHHHCPVHQAG</sequence>
<protein>
    <submittedName>
        <fullName evidence="1">Uncharacterized protein</fullName>
    </submittedName>
</protein>
<reference evidence="1 2" key="1">
    <citation type="submission" date="2019-07" db="EMBL/GenBank/DDBJ databases">
        <title>Whole genome shotgun sequence of Meiothermus hypogaeus NBRC 106114.</title>
        <authorList>
            <person name="Hosoyama A."/>
            <person name="Uohara A."/>
            <person name="Ohji S."/>
            <person name="Ichikawa N."/>
        </authorList>
    </citation>
    <scope>NUCLEOTIDE SEQUENCE [LARGE SCALE GENOMIC DNA]</scope>
    <source>
        <strain evidence="1 2">NBRC 106114</strain>
    </source>
</reference>